<evidence type="ECO:0000313" key="6">
    <source>
        <dbReference type="EMBL" id="SDX74217.1"/>
    </source>
</evidence>
<evidence type="ECO:0000256" key="5">
    <source>
        <dbReference type="HAMAP-Rule" id="MF_00340"/>
    </source>
</evidence>
<dbReference type="PANTHER" id="PTHR35534:SF1">
    <property type="entry name" value="LARGE RIBOSOMAL SUBUNIT PROTEIN BL32"/>
    <property type="match status" value="1"/>
</dbReference>
<dbReference type="NCBIfam" id="TIGR01031">
    <property type="entry name" value="rpmF_bact"/>
    <property type="match status" value="1"/>
</dbReference>
<dbReference type="PANTHER" id="PTHR35534">
    <property type="entry name" value="50S RIBOSOMAL PROTEIN L32"/>
    <property type="match status" value="1"/>
</dbReference>
<evidence type="ECO:0000313" key="7">
    <source>
        <dbReference type="Proteomes" id="UP000199652"/>
    </source>
</evidence>
<dbReference type="HAMAP" id="MF_00340">
    <property type="entry name" value="Ribosomal_bL32"/>
    <property type="match status" value="1"/>
</dbReference>
<dbReference type="GO" id="GO:0003735">
    <property type="term" value="F:structural constituent of ribosome"/>
    <property type="evidence" value="ECO:0007669"/>
    <property type="project" value="InterPro"/>
</dbReference>
<evidence type="ECO:0000256" key="3">
    <source>
        <dbReference type="ARBA" id="ARBA00023274"/>
    </source>
</evidence>
<evidence type="ECO:0000256" key="4">
    <source>
        <dbReference type="ARBA" id="ARBA00035178"/>
    </source>
</evidence>
<dbReference type="InterPro" id="IPR002677">
    <property type="entry name" value="Ribosomal_bL32"/>
</dbReference>
<organism evidence="6 7">
    <name type="scientific">Eubacterium barkeri</name>
    <name type="common">Clostridium barkeri</name>
    <dbReference type="NCBI Taxonomy" id="1528"/>
    <lineage>
        <taxon>Bacteria</taxon>
        <taxon>Bacillati</taxon>
        <taxon>Bacillota</taxon>
        <taxon>Clostridia</taxon>
        <taxon>Eubacteriales</taxon>
        <taxon>Eubacteriaceae</taxon>
        <taxon>Eubacterium</taxon>
    </lineage>
</organism>
<evidence type="ECO:0000256" key="1">
    <source>
        <dbReference type="ARBA" id="ARBA00008560"/>
    </source>
</evidence>
<protein>
    <recommendedName>
        <fullName evidence="4 5">Large ribosomal subunit protein bL32</fullName>
    </recommendedName>
</protein>
<dbReference type="Pfam" id="PF01783">
    <property type="entry name" value="Ribosomal_L32p"/>
    <property type="match status" value="1"/>
</dbReference>
<accession>A0A1H3E6I9</accession>
<keyword evidence="7" id="KW-1185">Reference proteome</keyword>
<proteinExistence type="inferred from homology"/>
<reference evidence="7" key="1">
    <citation type="submission" date="2016-10" db="EMBL/GenBank/DDBJ databases">
        <authorList>
            <person name="Varghese N."/>
            <person name="Submissions S."/>
        </authorList>
    </citation>
    <scope>NUCLEOTIDE SEQUENCE [LARGE SCALE GENOMIC DNA]</scope>
    <source>
        <strain evidence="7">VPI 5359</strain>
    </source>
</reference>
<dbReference type="InterPro" id="IPR044957">
    <property type="entry name" value="Ribosomal_bL32_bact"/>
</dbReference>
<name>A0A1H3E6I9_EUBBA</name>
<dbReference type="EMBL" id="FNOU01000006">
    <property type="protein sequence ID" value="SDX74217.1"/>
    <property type="molecule type" value="Genomic_DNA"/>
</dbReference>
<dbReference type="RefSeq" id="WP_090244259.1">
    <property type="nucleotide sequence ID" value="NZ_FNOU01000006.1"/>
</dbReference>
<dbReference type="InterPro" id="IPR011332">
    <property type="entry name" value="Ribosomal_zn-bd"/>
</dbReference>
<evidence type="ECO:0000256" key="2">
    <source>
        <dbReference type="ARBA" id="ARBA00022980"/>
    </source>
</evidence>
<dbReference type="GO" id="GO:0015934">
    <property type="term" value="C:large ribosomal subunit"/>
    <property type="evidence" value="ECO:0007669"/>
    <property type="project" value="InterPro"/>
</dbReference>
<dbReference type="SUPFAM" id="SSF57829">
    <property type="entry name" value="Zn-binding ribosomal proteins"/>
    <property type="match status" value="1"/>
</dbReference>
<keyword evidence="2 5" id="KW-0689">Ribosomal protein</keyword>
<dbReference type="AlphaFoldDB" id="A0A1H3E6I9"/>
<dbReference type="GO" id="GO:0006412">
    <property type="term" value="P:translation"/>
    <property type="evidence" value="ECO:0007669"/>
    <property type="project" value="UniProtKB-UniRule"/>
</dbReference>
<dbReference type="STRING" id="1528.SAMN04488579_106122"/>
<sequence length="58" mass="6594">MAVPKHKISKARRDKRRTHYKLSVPGMSVCPKCGEIKLPHRVCRACGTYKDVEVIAED</sequence>
<gene>
    <name evidence="5" type="primary">rpmF</name>
    <name evidence="6" type="ORF">SAMN04488579_106122</name>
</gene>
<comment type="similarity">
    <text evidence="1 5">Belongs to the bacterial ribosomal protein bL32 family.</text>
</comment>
<dbReference type="OrthoDB" id="9812874at2"/>
<keyword evidence="3 5" id="KW-0687">Ribonucleoprotein</keyword>
<dbReference type="Proteomes" id="UP000199652">
    <property type="component" value="Unassembled WGS sequence"/>
</dbReference>
<dbReference type="Gene3D" id="1.20.5.640">
    <property type="entry name" value="Single helix bin"/>
    <property type="match status" value="1"/>
</dbReference>